<dbReference type="EMBL" id="JBHRSD010000031">
    <property type="protein sequence ID" value="MFC3034142.1"/>
    <property type="molecule type" value="Genomic_DNA"/>
</dbReference>
<evidence type="ECO:0000256" key="2">
    <source>
        <dbReference type="ARBA" id="ARBA00023004"/>
    </source>
</evidence>
<organism evidence="4 5">
    <name type="scientific">Pseudoalteromonas fenneropenaei</name>
    <dbReference type="NCBI Taxonomy" id="1737459"/>
    <lineage>
        <taxon>Bacteria</taxon>
        <taxon>Pseudomonadati</taxon>
        <taxon>Pseudomonadota</taxon>
        <taxon>Gammaproteobacteria</taxon>
        <taxon>Alteromonadales</taxon>
        <taxon>Pseudoalteromonadaceae</taxon>
        <taxon>Pseudoalteromonas</taxon>
    </lineage>
</organism>
<gene>
    <name evidence="4" type="ORF">ACFOEE_16675</name>
</gene>
<keyword evidence="1" id="KW-0479">Metal-binding</keyword>
<feature type="domain" description="Gamma-butyrobetaine hydroxylase-like N-terminal" evidence="3">
    <location>
        <begin position="8"/>
        <end position="95"/>
    </location>
</feature>
<keyword evidence="5" id="KW-1185">Reference proteome</keyword>
<accession>A0ABV7CNE3</accession>
<protein>
    <submittedName>
        <fullName evidence="4">Gamma-butyrobetaine hydroxylase-like domain-containing protein</fullName>
    </submittedName>
</protein>
<dbReference type="PANTHER" id="PTHR35303">
    <property type="entry name" value="OS02G0197800 PROTEIN"/>
    <property type="match status" value="1"/>
</dbReference>
<evidence type="ECO:0000256" key="1">
    <source>
        <dbReference type="ARBA" id="ARBA00022723"/>
    </source>
</evidence>
<evidence type="ECO:0000259" key="3">
    <source>
        <dbReference type="Pfam" id="PF06155"/>
    </source>
</evidence>
<name>A0ABV7CNE3_9GAMM</name>
<dbReference type="Gene3D" id="3.30.2020.30">
    <property type="match status" value="1"/>
</dbReference>
<sequence length="128" mass="14827">MYLVTKLHYHQRSKVLDILFDDNWQASLSCEFLRTHSPSAEVQGHQHQHGLKPSKLVLGKEQVAITQLEPVGHYAVRLIFDDGHQTGLFSWQYLRALAEQQPQLWSAYQARVTAHHETKDNIPIKFMP</sequence>
<keyword evidence="2" id="KW-0408">Iron</keyword>
<dbReference type="Proteomes" id="UP001595453">
    <property type="component" value="Unassembled WGS sequence"/>
</dbReference>
<evidence type="ECO:0000313" key="5">
    <source>
        <dbReference type="Proteomes" id="UP001595453"/>
    </source>
</evidence>
<dbReference type="PANTHER" id="PTHR35303:SF5">
    <property type="entry name" value="OS02G0197800 PROTEIN"/>
    <property type="match status" value="1"/>
</dbReference>
<dbReference type="RefSeq" id="WP_377126875.1">
    <property type="nucleotide sequence ID" value="NZ_JBHRSD010000031.1"/>
</dbReference>
<dbReference type="InterPro" id="IPR038492">
    <property type="entry name" value="GBBH-like_N_sf"/>
</dbReference>
<dbReference type="Pfam" id="PF06155">
    <property type="entry name" value="GBBH-like_N"/>
    <property type="match status" value="1"/>
</dbReference>
<proteinExistence type="predicted"/>
<comment type="caution">
    <text evidence="4">The sequence shown here is derived from an EMBL/GenBank/DDBJ whole genome shotgun (WGS) entry which is preliminary data.</text>
</comment>
<dbReference type="InterPro" id="IPR010376">
    <property type="entry name" value="GBBH-like_N"/>
</dbReference>
<evidence type="ECO:0000313" key="4">
    <source>
        <dbReference type="EMBL" id="MFC3034142.1"/>
    </source>
</evidence>
<reference evidence="5" key="1">
    <citation type="journal article" date="2019" name="Int. J. Syst. Evol. Microbiol.">
        <title>The Global Catalogue of Microorganisms (GCM) 10K type strain sequencing project: providing services to taxonomists for standard genome sequencing and annotation.</title>
        <authorList>
            <consortium name="The Broad Institute Genomics Platform"/>
            <consortium name="The Broad Institute Genome Sequencing Center for Infectious Disease"/>
            <person name="Wu L."/>
            <person name="Ma J."/>
        </authorList>
    </citation>
    <scope>NUCLEOTIDE SEQUENCE [LARGE SCALE GENOMIC DNA]</scope>
    <source>
        <strain evidence="5">KCTC 42730</strain>
    </source>
</reference>